<proteinExistence type="predicted"/>
<comment type="caution">
    <text evidence="1">The sequence shown here is derived from an EMBL/GenBank/DDBJ whole genome shotgun (WGS) entry which is preliminary data.</text>
</comment>
<protein>
    <submittedName>
        <fullName evidence="1">Uncharacterized protein</fullName>
    </submittedName>
</protein>
<evidence type="ECO:0000313" key="2">
    <source>
        <dbReference type="Proteomes" id="UP001187192"/>
    </source>
</evidence>
<accession>A0AA87YZZ5</accession>
<name>A0AA87YZZ5_FICCA</name>
<gene>
    <name evidence="1" type="ORF">TIFTF001_051094</name>
</gene>
<organism evidence="1 2">
    <name type="scientific">Ficus carica</name>
    <name type="common">Common fig</name>
    <dbReference type="NCBI Taxonomy" id="3494"/>
    <lineage>
        <taxon>Eukaryota</taxon>
        <taxon>Viridiplantae</taxon>
        <taxon>Streptophyta</taxon>
        <taxon>Embryophyta</taxon>
        <taxon>Tracheophyta</taxon>
        <taxon>Spermatophyta</taxon>
        <taxon>Magnoliopsida</taxon>
        <taxon>eudicotyledons</taxon>
        <taxon>Gunneridae</taxon>
        <taxon>Pentapetalae</taxon>
        <taxon>rosids</taxon>
        <taxon>fabids</taxon>
        <taxon>Rosales</taxon>
        <taxon>Moraceae</taxon>
        <taxon>Ficeae</taxon>
        <taxon>Ficus</taxon>
    </lineage>
</organism>
<dbReference type="EMBL" id="BTGU01009105">
    <property type="protein sequence ID" value="GMN21240.1"/>
    <property type="molecule type" value="Genomic_DNA"/>
</dbReference>
<evidence type="ECO:0000313" key="1">
    <source>
        <dbReference type="EMBL" id="GMN21240.1"/>
    </source>
</evidence>
<reference evidence="1" key="1">
    <citation type="submission" date="2023-07" db="EMBL/GenBank/DDBJ databases">
        <title>draft genome sequence of fig (Ficus carica).</title>
        <authorList>
            <person name="Takahashi T."/>
            <person name="Nishimura K."/>
        </authorList>
    </citation>
    <scope>NUCLEOTIDE SEQUENCE</scope>
</reference>
<dbReference type="Proteomes" id="UP001187192">
    <property type="component" value="Unassembled WGS sequence"/>
</dbReference>
<sequence>MPNIASDGWPSRWPLVGAVVVGCEMRLEGSTNSAVFYSLVKPLAPEEEYSSPVEIVEVRAMMMNRLFAGKKNHGQDGFFEVIKIV</sequence>
<keyword evidence="2" id="KW-1185">Reference proteome</keyword>
<dbReference type="AlphaFoldDB" id="A0AA87YZZ5"/>